<dbReference type="InParanoid" id="A0A263D8W4"/>
<keyword evidence="1" id="KW-1133">Transmembrane helix</keyword>
<dbReference type="EMBL" id="NKYE01000001">
    <property type="protein sequence ID" value="OZM74954.1"/>
    <property type="molecule type" value="Genomic_DNA"/>
</dbReference>
<dbReference type="AlphaFoldDB" id="A0A263D8W4"/>
<evidence type="ECO:0000313" key="3">
    <source>
        <dbReference type="Proteomes" id="UP000242444"/>
    </source>
</evidence>
<dbReference type="Proteomes" id="UP000242444">
    <property type="component" value="Unassembled WGS sequence"/>
</dbReference>
<organism evidence="2 3">
    <name type="scientific">Amycolatopsis antarctica</name>
    <dbReference type="NCBI Taxonomy" id="1854586"/>
    <lineage>
        <taxon>Bacteria</taxon>
        <taxon>Bacillati</taxon>
        <taxon>Actinomycetota</taxon>
        <taxon>Actinomycetes</taxon>
        <taxon>Pseudonocardiales</taxon>
        <taxon>Pseudonocardiaceae</taxon>
        <taxon>Amycolatopsis</taxon>
    </lineage>
</organism>
<sequence>MDFIVNLIAVVVAIASVLAAVGHAGYLAMLNSAATKRAGGSPIAQYVRGRWAVAGGTTAVSLLAWLITSADSIPMDIVAVMLAAGSGAVAVKSLQSTQSKYRSGG</sequence>
<reference evidence="2 3" key="1">
    <citation type="submission" date="2017-07" db="EMBL/GenBank/DDBJ databases">
        <title>Amycolatopsis antarcticus sp. nov., isolated from the surface of an Antarcticus brown macroalga.</title>
        <authorList>
            <person name="Wang J."/>
            <person name="Leiva S."/>
            <person name="Huang J."/>
            <person name="Huang Y."/>
        </authorList>
    </citation>
    <scope>NUCLEOTIDE SEQUENCE [LARGE SCALE GENOMIC DNA]</scope>
    <source>
        <strain evidence="2 3">AU-G6</strain>
    </source>
</reference>
<proteinExistence type="predicted"/>
<protein>
    <recommendedName>
        <fullName evidence="4">DUF2516 domain-containing protein</fullName>
    </recommendedName>
</protein>
<dbReference type="OrthoDB" id="3577548at2"/>
<keyword evidence="1" id="KW-0472">Membrane</keyword>
<feature type="transmembrane region" description="Helical" evidence="1">
    <location>
        <begin position="49"/>
        <end position="67"/>
    </location>
</feature>
<comment type="caution">
    <text evidence="2">The sequence shown here is derived from an EMBL/GenBank/DDBJ whole genome shotgun (WGS) entry which is preliminary data.</text>
</comment>
<dbReference type="RefSeq" id="WP_094860735.1">
    <property type="nucleotide sequence ID" value="NZ_NKYE01000001.1"/>
</dbReference>
<feature type="transmembrane region" description="Helical" evidence="1">
    <location>
        <begin position="6"/>
        <end position="28"/>
    </location>
</feature>
<keyword evidence="3" id="KW-1185">Reference proteome</keyword>
<evidence type="ECO:0000256" key="1">
    <source>
        <dbReference type="SAM" id="Phobius"/>
    </source>
</evidence>
<accession>A0A263D8W4</accession>
<evidence type="ECO:0000313" key="2">
    <source>
        <dbReference type="EMBL" id="OZM74954.1"/>
    </source>
</evidence>
<name>A0A263D8W4_9PSEU</name>
<evidence type="ECO:0008006" key="4">
    <source>
        <dbReference type="Google" id="ProtNLM"/>
    </source>
</evidence>
<feature type="transmembrane region" description="Helical" evidence="1">
    <location>
        <begin position="73"/>
        <end position="91"/>
    </location>
</feature>
<keyword evidence="1" id="KW-0812">Transmembrane</keyword>
<gene>
    <name evidence="2" type="ORF">CFN78_01770</name>
</gene>